<dbReference type="EMBL" id="DS235873">
    <property type="protein sequence ID" value="EEB19589.1"/>
    <property type="molecule type" value="Genomic_DNA"/>
</dbReference>
<proteinExistence type="predicted"/>
<dbReference type="PRINTS" id="PR00785">
    <property type="entry name" value="NCTRNSLOCATR"/>
</dbReference>
<evidence type="ECO:0000313" key="11">
    <source>
        <dbReference type="EnsemblMetazoa" id="PHUM580780-PA"/>
    </source>
</evidence>
<dbReference type="InterPro" id="IPR036638">
    <property type="entry name" value="HLH_DNA-bd_sf"/>
</dbReference>
<dbReference type="GO" id="GO:0045944">
    <property type="term" value="P:positive regulation of transcription by RNA polymerase II"/>
    <property type="evidence" value="ECO:0007669"/>
    <property type="project" value="UniProtKB-ARBA"/>
</dbReference>
<evidence type="ECO:0000256" key="1">
    <source>
        <dbReference type="ARBA" id="ARBA00004123"/>
    </source>
</evidence>
<evidence type="ECO:0000256" key="3">
    <source>
        <dbReference type="ARBA" id="ARBA00023015"/>
    </source>
</evidence>
<sequence>MIQLKKKKGNFKRFLFFFGTIFPICIIIIIINIFLSVDRDFDDDVVGKDDKTIRTNDDKKQNHSEIEKRRRDKMNTYITELANMVPICHANPRKLDKLTVLRMAVQHLRSIRGTVHSYTEGHYKPTFLSDEELKNLILQAADGFLFVVGCDRGRILFVSESVSEILNYSQSDLLGQSWFDILHPKDVAKVKEQLFSSDLSPRERLIDSKTMLPVKTDVQPAGISRLCPGARRSFLCRMKCRGSFHVKEEADTTTGCHRPRKKQSNSDRKYNVIQCTGYLKSWPPVKLGLEETEGENDSESCNLSCLVAVGRIQSQMNNNLHYYFPTANIRQFPFVSRHAIDGTFLFVDQRATLMLGFLPQELIGTNVYEYFHQEDIRTLSETHKLALQSLQVTKTQSYRLRTKDGSYIRIQSEWKPFKNPWTKDIEYLISKNSVVLTVDSSVIRSEGPTQSNRNYDPFSTNVQRVPSSHVGPSLIGQQIAREIVLRRCDDNNYANTPSPSGIDASDVTIQTTSNPESVMSTSDNDGRISSLQRINLNDMNNVNIKHHSIRNNVSLTAAASSGIDDSDAEMLEMMSGTAAMAVIMSLLEADAGLGGPVDFSGLPWPLP</sequence>
<keyword evidence="12" id="KW-1185">Reference proteome</keyword>
<dbReference type="Proteomes" id="UP000009046">
    <property type="component" value="Unassembled WGS sequence"/>
</dbReference>
<dbReference type="RefSeq" id="XP_002432327.1">
    <property type="nucleotide sequence ID" value="XM_002432282.1"/>
</dbReference>
<dbReference type="STRING" id="121224.E0W1Z5"/>
<dbReference type="EMBL" id="AAZO01007069">
    <property type="status" value="NOT_ANNOTATED_CDS"/>
    <property type="molecule type" value="Genomic_DNA"/>
</dbReference>
<dbReference type="InterPro" id="IPR013767">
    <property type="entry name" value="PAS_fold"/>
</dbReference>
<dbReference type="GO" id="GO:0003700">
    <property type="term" value="F:DNA-binding transcription factor activity"/>
    <property type="evidence" value="ECO:0007669"/>
    <property type="project" value="InterPro"/>
</dbReference>
<evidence type="ECO:0000256" key="7">
    <source>
        <dbReference type="SAM" id="Phobius"/>
    </source>
</evidence>
<keyword evidence="3" id="KW-0805">Transcription regulation</keyword>
<dbReference type="GO" id="GO:0005667">
    <property type="term" value="C:transcription regulator complex"/>
    <property type="evidence" value="ECO:0007669"/>
    <property type="project" value="InterPro"/>
</dbReference>
<evidence type="ECO:0000256" key="6">
    <source>
        <dbReference type="ARBA" id="ARBA00023242"/>
    </source>
</evidence>
<reference evidence="10" key="2">
    <citation type="submission" date="2007-04" db="EMBL/GenBank/DDBJ databases">
        <title>The genome of the human body louse.</title>
        <authorList>
            <consortium name="The Human Body Louse Genome Consortium"/>
            <person name="Kirkness E."/>
            <person name="Walenz B."/>
            <person name="Hass B."/>
            <person name="Bruggner R."/>
            <person name="Strausberg R."/>
        </authorList>
    </citation>
    <scope>NUCLEOTIDE SEQUENCE</scope>
    <source>
        <strain evidence="10">USDA</strain>
    </source>
</reference>
<dbReference type="PROSITE" id="PS50112">
    <property type="entry name" value="PAS"/>
    <property type="match status" value="2"/>
</dbReference>
<dbReference type="CDD" id="cd00130">
    <property type="entry name" value="PAS"/>
    <property type="match status" value="2"/>
</dbReference>
<keyword evidence="7" id="KW-0472">Membrane</keyword>
<dbReference type="PROSITE" id="PS50888">
    <property type="entry name" value="BHLH"/>
    <property type="match status" value="1"/>
</dbReference>
<feature type="domain" description="PAS" evidence="8">
    <location>
        <begin position="130"/>
        <end position="194"/>
    </location>
</feature>
<dbReference type="EnsemblMetazoa" id="PHUM580780-RA">
    <property type="protein sequence ID" value="PHUM580780-PA"/>
    <property type="gene ID" value="PHUM580780"/>
</dbReference>
<dbReference type="eggNOG" id="KOG3561">
    <property type="taxonomic scope" value="Eukaryota"/>
</dbReference>
<dbReference type="FunCoup" id="E0W1Z5">
    <property type="interactions" value="636"/>
</dbReference>
<dbReference type="HOGENOM" id="CLU_011864_2_2_1"/>
<dbReference type="GO" id="GO:0003677">
    <property type="term" value="F:DNA binding"/>
    <property type="evidence" value="ECO:0007669"/>
    <property type="project" value="UniProtKB-KW"/>
</dbReference>
<dbReference type="InterPro" id="IPR001067">
    <property type="entry name" value="Nuc_translocat"/>
</dbReference>
<name>E0W1Z5_PEDHC</name>
<dbReference type="InterPro" id="IPR000014">
    <property type="entry name" value="PAS"/>
</dbReference>
<feature type="domain" description="BHLH" evidence="9">
    <location>
        <begin position="58"/>
        <end position="111"/>
    </location>
</feature>
<dbReference type="GeneID" id="8232336"/>
<dbReference type="CTD" id="8232336"/>
<dbReference type="InterPro" id="IPR011598">
    <property type="entry name" value="bHLH_dom"/>
</dbReference>
<keyword evidence="4" id="KW-0238">DNA-binding</keyword>
<dbReference type="SMART" id="SM00353">
    <property type="entry name" value="HLH"/>
    <property type="match status" value="1"/>
</dbReference>
<keyword evidence="6" id="KW-0539">Nucleus</keyword>
<evidence type="ECO:0000259" key="9">
    <source>
        <dbReference type="PROSITE" id="PS50888"/>
    </source>
</evidence>
<dbReference type="InterPro" id="IPR035965">
    <property type="entry name" value="PAS-like_dom_sf"/>
</dbReference>
<keyword evidence="7" id="KW-1133">Transmembrane helix</keyword>
<reference evidence="10" key="1">
    <citation type="submission" date="2007-04" db="EMBL/GenBank/DDBJ databases">
        <title>Annotation of Pediculus humanus corporis strain USDA.</title>
        <authorList>
            <person name="Kirkness E."/>
            <person name="Hannick L."/>
            <person name="Hass B."/>
            <person name="Bruggner R."/>
            <person name="Lawson D."/>
            <person name="Bidwell S."/>
            <person name="Joardar V."/>
            <person name="Caler E."/>
            <person name="Walenz B."/>
            <person name="Inman J."/>
            <person name="Schobel S."/>
            <person name="Galinsky K."/>
            <person name="Amedeo P."/>
            <person name="Strausberg R."/>
        </authorList>
    </citation>
    <scope>NUCLEOTIDE SEQUENCE</scope>
    <source>
        <strain evidence="10">USDA</strain>
    </source>
</reference>
<dbReference type="Gene3D" id="3.30.450.20">
    <property type="entry name" value="PAS domain"/>
    <property type="match status" value="2"/>
</dbReference>
<evidence type="ECO:0000256" key="4">
    <source>
        <dbReference type="ARBA" id="ARBA00023125"/>
    </source>
</evidence>
<dbReference type="NCBIfam" id="TIGR00229">
    <property type="entry name" value="sensory_box"/>
    <property type="match status" value="2"/>
</dbReference>
<evidence type="ECO:0000313" key="10">
    <source>
        <dbReference type="EMBL" id="EEB19589.1"/>
    </source>
</evidence>
<dbReference type="GO" id="GO:0005737">
    <property type="term" value="C:cytoplasm"/>
    <property type="evidence" value="ECO:0007669"/>
    <property type="project" value="InterPro"/>
</dbReference>
<comment type="subcellular location">
    <subcellularLocation>
        <location evidence="1">Nucleus</location>
    </subcellularLocation>
</comment>
<dbReference type="SUPFAM" id="SSF55785">
    <property type="entry name" value="PYP-like sensor domain (PAS domain)"/>
    <property type="match status" value="2"/>
</dbReference>
<evidence type="ECO:0000256" key="5">
    <source>
        <dbReference type="ARBA" id="ARBA00023163"/>
    </source>
</evidence>
<dbReference type="GO" id="GO:0046983">
    <property type="term" value="F:protein dimerization activity"/>
    <property type="evidence" value="ECO:0007669"/>
    <property type="project" value="InterPro"/>
</dbReference>
<dbReference type="SUPFAM" id="SSF47459">
    <property type="entry name" value="HLH, helix-loop-helix DNA-binding domain"/>
    <property type="match status" value="1"/>
</dbReference>
<dbReference type="GO" id="GO:0005634">
    <property type="term" value="C:nucleus"/>
    <property type="evidence" value="ECO:0007669"/>
    <property type="project" value="UniProtKB-SubCell"/>
</dbReference>
<dbReference type="OMA" id="MEVQEFC"/>
<keyword evidence="7" id="KW-0812">Transmembrane</keyword>
<dbReference type="Pfam" id="PF14598">
    <property type="entry name" value="PAS_11"/>
    <property type="match status" value="1"/>
</dbReference>
<protein>
    <submittedName>
        <fullName evidence="10 11">Uncharacterized protein</fullName>
    </submittedName>
</protein>
<accession>E0W1Z5</accession>
<dbReference type="Pfam" id="PF00010">
    <property type="entry name" value="HLH"/>
    <property type="match status" value="1"/>
</dbReference>
<dbReference type="SMART" id="SM00091">
    <property type="entry name" value="PAS"/>
    <property type="match status" value="2"/>
</dbReference>
<evidence type="ECO:0000313" key="12">
    <source>
        <dbReference type="Proteomes" id="UP000009046"/>
    </source>
</evidence>
<evidence type="ECO:0000256" key="2">
    <source>
        <dbReference type="ARBA" id="ARBA00022737"/>
    </source>
</evidence>
<evidence type="ECO:0000259" key="8">
    <source>
        <dbReference type="PROSITE" id="PS50112"/>
    </source>
</evidence>
<keyword evidence="5" id="KW-0804">Transcription</keyword>
<keyword evidence="2" id="KW-0677">Repeat</keyword>
<reference evidence="11" key="3">
    <citation type="submission" date="2021-02" db="UniProtKB">
        <authorList>
            <consortium name="EnsemblMetazoa"/>
        </authorList>
    </citation>
    <scope>IDENTIFICATION</scope>
    <source>
        <strain evidence="11">USDA</strain>
    </source>
</reference>
<dbReference type="AlphaFoldDB" id="E0W1Z5"/>
<dbReference type="VEuPathDB" id="VectorBase:PHUM580780"/>
<organism>
    <name type="scientific">Pediculus humanus subsp. corporis</name>
    <name type="common">Body louse</name>
    <dbReference type="NCBI Taxonomy" id="121224"/>
    <lineage>
        <taxon>Eukaryota</taxon>
        <taxon>Metazoa</taxon>
        <taxon>Ecdysozoa</taxon>
        <taxon>Arthropoda</taxon>
        <taxon>Hexapoda</taxon>
        <taxon>Insecta</taxon>
        <taxon>Pterygota</taxon>
        <taxon>Neoptera</taxon>
        <taxon>Paraneoptera</taxon>
        <taxon>Psocodea</taxon>
        <taxon>Troctomorpha</taxon>
        <taxon>Phthiraptera</taxon>
        <taxon>Anoplura</taxon>
        <taxon>Pediculidae</taxon>
        <taxon>Pediculus</taxon>
    </lineage>
</organism>
<dbReference type="KEGG" id="phu:Phum_PHUM580780"/>
<feature type="transmembrane region" description="Helical" evidence="7">
    <location>
        <begin position="14"/>
        <end position="35"/>
    </location>
</feature>
<dbReference type="PANTHER" id="PTHR23042">
    <property type="entry name" value="CIRCADIAN PROTEIN CLOCK/ARNT/BMAL/PAS"/>
    <property type="match status" value="1"/>
</dbReference>
<feature type="domain" description="PAS" evidence="8">
    <location>
        <begin position="341"/>
        <end position="390"/>
    </location>
</feature>
<dbReference type="Pfam" id="PF00989">
    <property type="entry name" value="PAS"/>
    <property type="match status" value="1"/>
</dbReference>
<dbReference type="Gene3D" id="4.10.280.10">
    <property type="entry name" value="Helix-loop-helix DNA-binding domain"/>
    <property type="match status" value="1"/>
</dbReference>
<dbReference type="InParanoid" id="E0W1Z5"/>
<dbReference type="InterPro" id="IPR050933">
    <property type="entry name" value="Circadian_TF"/>
</dbReference>
<dbReference type="OrthoDB" id="71302at2759"/>
<gene>
    <name evidence="11" type="primary">8232336</name>
    <name evidence="10" type="ORF">Phum_PHUM580780</name>
</gene>